<comment type="caution">
    <text evidence="12">The sequence shown here is derived from an EMBL/GenBank/DDBJ whole genome shotgun (WGS) entry which is preliminary data.</text>
</comment>
<name>A0A1B7TKC4_9ASCO</name>
<dbReference type="PANTHER" id="PTHR43341:SF1">
    <property type="entry name" value="GENERAL AMINO-ACID PERMEASE GAP1"/>
    <property type="match status" value="1"/>
</dbReference>
<feature type="transmembrane region" description="Helical" evidence="10">
    <location>
        <begin position="552"/>
        <end position="569"/>
    </location>
</feature>
<evidence type="ECO:0000256" key="9">
    <source>
        <dbReference type="SAM" id="MobiDB-lite"/>
    </source>
</evidence>
<feature type="transmembrane region" description="Helical" evidence="10">
    <location>
        <begin position="343"/>
        <end position="362"/>
    </location>
</feature>
<dbReference type="InterPro" id="IPR004841">
    <property type="entry name" value="AA-permease/SLC12A_dom"/>
</dbReference>
<evidence type="ECO:0000256" key="6">
    <source>
        <dbReference type="ARBA" id="ARBA00022970"/>
    </source>
</evidence>
<comment type="similarity">
    <text evidence="2">Belongs to the amino acid-polyamine-organocation (APC) superfamily. YAT (TC 2.A.3.10) family.</text>
</comment>
<reference evidence="13" key="1">
    <citation type="journal article" date="2016" name="Proc. Natl. Acad. Sci. U.S.A.">
        <title>Comparative genomics of biotechnologically important yeasts.</title>
        <authorList>
            <person name="Riley R."/>
            <person name="Haridas S."/>
            <person name="Wolfe K.H."/>
            <person name="Lopes M.R."/>
            <person name="Hittinger C.T."/>
            <person name="Goeker M."/>
            <person name="Salamov A.A."/>
            <person name="Wisecaver J.H."/>
            <person name="Long T.M."/>
            <person name="Calvey C.H."/>
            <person name="Aerts A.L."/>
            <person name="Barry K.W."/>
            <person name="Choi C."/>
            <person name="Clum A."/>
            <person name="Coughlan A.Y."/>
            <person name="Deshpande S."/>
            <person name="Douglass A.P."/>
            <person name="Hanson S.J."/>
            <person name="Klenk H.-P."/>
            <person name="LaButti K.M."/>
            <person name="Lapidus A."/>
            <person name="Lindquist E.A."/>
            <person name="Lipzen A.M."/>
            <person name="Meier-Kolthoff J.P."/>
            <person name="Ohm R.A."/>
            <person name="Otillar R.P."/>
            <person name="Pangilinan J.L."/>
            <person name="Peng Y."/>
            <person name="Rokas A."/>
            <person name="Rosa C.A."/>
            <person name="Scheuner C."/>
            <person name="Sibirny A.A."/>
            <person name="Slot J.C."/>
            <person name="Stielow J.B."/>
            <person name="Sun H."/>
            <person name="Kurtzman C.P."/>
            <person name="Blackwell M."/>
            <person name="Grigoriev I.V."/>
            <person name="Jeffries T.W."/>
        </authorList>
    </citation>
    <scope>NUCLEOTIDE SEQUENCE [LARGE SCALE GENOMIC DNA]</scope>
    <source>
        <strain evidence="13">NRRL Y-1626</strain>
    </source>
</reference>
<keyword evidence="5 10" id="KW-0812">Transmembrane</keyword>
<dbReference type="OrthoDB" id="3900342at2759"/>
<evidence type="ECO:0000256" key="10">
    <source>
        <dbReference type="SAM" id="Phobius"/>
    </source>
</evidence>
<feature type="transmembrane region" description="Helical" evidence="10">
    <location>
        <begin position="123"/>
        <end position="145"/>
    </location>
</feature>
<evidence type="ECO:0000259" key="11">
    <source>
        <dbReference type="Pfam" id="PF00324"/>
    </source>
</evidence>
<feature type="transmembrane region" description="Helical" evidence="10">
    <location>
        <begin position="201"/>
        <end position="221"/>
    </location>
</feature>
<evidence type="ECO:0000256" key="7">
    <source>
        <dbReference type="ARBA" id="ARBA00022989"/>
    </source>
</evidence>
<evidence type="ECO:0000256" key="3">
    <source>
        <dbReference type="ARBA" id="ARBA00022448"/>
    </source>
</evidence>
<dbReference type="Pfam" id="PF00324">
    <property type="entry name" value="AA_permease"/>
    <property type="match status" value="1"/>
</dbReference>
<comment type="subcellular location">
    <subcellularLocation>
        <location evidence="1">Cell membrane</location>
        <topology evidence="1">Multi-pass membrane protein</topology>
    </subcellularLocation>
</comment>
<dbReference type="InterPro" id="IPR004762">
    <property type="entry name" value="Amino_acid_permease_fungi"/>
</dbReference>
<keyword evidence="4" id="KW-1003">Cell membrane</keyword>
<feature type="region of interest" description="Disordered" evidence="9">
    <location>
        <begin position="18"/>
        <end position="43"/>
    </location>
</feature>
<feature type="transmembrane region" description="Helical" evidence="10">
    <location>
        <begin position="93"/>
        <end position="111"/>
    </location>
</feature>
<feature type="compositionally biased region" description="Basic and acidic residues" evidence="9">
    <location>
        <begin position="28"/>
        <end position="43"/>
    </location>
</feature>
<feature type="transmembrane region" description="Helical" evidence="10">
    <location>
        <begin position="397"/>
        <end position="422"/>
    </location>
</feature>
<sequence>MSTSEIVKNSDIESAIQVADSSSSSQLSEKELQRVTSLDEWKPNPDKSKWENLVDSFRRAPVEEVDPNLTVAERIAIRTARSPLKRRLKNRHLQMIAIGGAIGSGLFVSSGSSLSTAGPAGVLIGYFISATFILCVVCGLGELAVEFPVSGSFTTYANRFVDESFGFAANWNYVYGCSISLPLEIVSAAITVNYWNTPKKYADAFVALFFVLIMSINLFGVKGYGEAEYAFSAIKVLCILGFIILGIVLVCGGGPDGKYVGGTMWRSPYGAFVGDTDGKYVGGTMWRSPYGAFVGDTGAQRFKTIMSVFVSAAFAYSGVEMTGMAAAETKNPRKAIPKAAKQVFWRILLFYLVSLTLVGLLVSHTDERLIGNSYVDAAASPFVIAMVSHGIKGLPSVFNVVILISTLSVGNASIFGASRIMVSMCESGHIPKWTKLDYIDNKGRPMVALGLLAIIGCIAFIAASSKEDVVFTWLLAITGLSAMFTWFGISLSHIRFRHALKSQGRSTDELWFVAPTGLWGSYYSCILIAIIIGLDFWTSLWPYKSSPNAESFFQSYLSAPIFIVIYLSHKIYRRNWKVFIPSTEVDIDTGRRESDIERLKADIAQEKAELATKPFYYRAYKFLC</sequence>
<protein>
    <submittedName>
        <fullName evidence="12">Amino acid permease</fullName>
    </submittedName>
</protein>
<feature type="transmembrane region" description="Helical" evidence="10">
    <location>
        <begin position="374"/>
        <end position="391"/>
    </location>
</feature>
<dbReference type="InterPro" id="IPR050524">
    <property type="entry name" value="APC_YAT"/>
</dbReference>
<evidence type="ECO:0000313" key="13">
    <source>
        <dbReference type="Proteomes" id="UP000092321"/>
    </source>
</evidence>
<gene>
    <name evidence="12" type="ORF">HANVADRAFT_67316</name>
</gene>
<feature type="transmembrane region" description="Helical" evidence="10">
    <location>
        <begin position="510"/>
        <end position="532"/>
    </location>
</feature>
<keyword evidence="3" id="KW-0813">Transport</keyword>
<evidence type="ECO:0000313" key="12">
    <source>
        <dbReference type="EMBL" id="OBA29158.1"/>
    </source>
</evidence>
<evidence type="ECO:0000256" key="5">
    <source>
        <dbReference type="ARBA" id="ARBA00022692"/>
    </source>
</evidence>
<keyword evidence="6" id="KW-0029">Amino-acid transport</keyword>
<feature type="transmembrane region" description="Helical" evidence="10">
    <location>
        <begin position="233"/>
        <end position="255"/>
    </location>
</feature>
<dbReference type="GO" id="GO:0015171">
    <property type="term" value="F:amino acid transmembrane transporter activity"/>
    <property type="evidence" value="ECO:0007669"/>
    <property type="project" value="TreeGrafter"/>
</dbReference>
<dbReference type="AlphaFoldDB" id="A0A1B7TKC4"/>
<evidence type="ECO:0000256" key="8">
    <source>
        <dbReference type="ARBA" id="ARBA00023136"/>
    </source>
</evidence>
<dbReference type="PANTHER" id="PTHR43341">
    <property type="entry name" value="AMINO ACID PERMEASE"/>
    <property type="match status" value="1"/>
</dbReference>
<dbReference type="NCBIfam" id="TIGR00913">
    <property type="entry name" value="2A0310"/>
    <property type="match status" value="1"/>
</dbReference>
<dbReference type="InterPro" id="IPR004840">
    <property type="entry name" value="Amino_acid_permease_CS"/>
</dbReference>
<accession>A0A1B7TKC4</accession>
<feature type="transmembrane region" description="Helical" evidence="10">
    <location>
        <begin position="469"/>
        <end position="489"/>
    </location>
</feature>
<keyword evidence="8 10" id="KW-0472">Membrane</keyword>
<dbReference type="GO" id="GO:0005886">
    <property type="term" value="C:plasma membrane"/>
    <property type="evidence" value="ECO:0007669"/>
    <property type="project" value="UniProtKB-SubCell"/>
</dbReference>
<feature type="domain" description="Amino acid permease/ SLC12A" evidence="11">
    <location>
        <begin position="92"/>
        <end position="579"/>
    </location>
</feature>
<dbReference type="PROSITE" id="PS00218">
    <property type="entry name" value="AMINO_ACID_PERMEASE_1"/>
    <property type="match status" value="1"/>
</dbReference>
<dbReference type="Gene3D" id="1.20.1740.10">
    <property type="entry name" value="Amino acid/polyamine transporter I"/>
    <property type="match status" value="1"/>
</dbReference>
<dbReference type="PIRSF" id="PIRSF006060">
    <property type="entry name" value="AA_transporter"/>
    <property type="match status" value="1"/>
</dbReference>
<evidence type="ECO:0000256" key="2">
    <source>
        <dbReference type="ARBA" id="ARBA00006983"/>
    </source>
</evidence>
<keyword evidence="7 10" id="KW-1133">Transmembrane helix</keyword>
<feature type="transmembrane region" description="Helical" evidence="10">
    <location>
        <begin position="443"/>
        <end position="463"/>
    </location>
</feature>
<evidence type="ECO:0000256" key="4">
    <source>
        <dbReference type="ARBA" id="ARBA00022475"/>
    </source>
</evidence>
<organism evidence="12 13">
    <name type="scientific">Hanseniaspora valbyensis NRRL Y-1626</name>
    <dbReference type="NCBI Taxonomy" id="766949"/>
    <lineage>
        <taxon>Eukaryota</taxon>
        <taxon>Fungi</taxon>
        <taxon>Dikarya</taxon>
        <taxon>Ascomycota</taxon>
        <taxon>Saccharomycotina</taxon>
        <taxon>Saccharomycetes</taxon>
        <taxon>Saccharomycodales</taxon>
        <taxon>Saccharomycodaceae</taxon>
        <taxon>Hanseniaspora</taxon>
    </lineage>
</organism>
<proteinExistence type="inferred from homology"/>
<keyword evidence="13" id="KW-1185">Reference proteome</keyword>
<dbReference type="EMBL" id="LXPE01000001">
    <property type="protein sequence ID" value="OBA29158.1"/>
    <property type="molecule type" value="Genomic_DNA"/>
</dbReference>
<evidence type="ECO:0000256" key="1">
    <source>
        <dbReference type="ARBA" id="ARBA00004651"/>
    </source>
</evidence>
<dbReference type="FunFam" id="1.20.1740.10:FF:000017">
    <property type="entry name" value="Amino acid permease"/>
    <property type="match status" value="1"/>
</dbReference>
<dbReference type="Proteomes" id="UP000092321">
    <property type="component" value="Unassembled WGS sequence"/>
</dbReference>